<feature type="domain" description="ChsH2 C-terminal OB-fold" evidence="2">
    <location>
        <begin position="83"/>
        <end position="146"/>
    </location>
</feature>
<dbReference type="EMBL" id="JBHTIR010001690">
    <property type="protein sequence ID" value="MFD0852856.1"/>
    <property type="molecule type" value="Genomic_DNA"/>
</dbReference>
<organism evidence="4 5">
    <name type="scientific">Actinomadura adrarensis</name>
    <dbReference type="NCBI Taxonomy" id="1819600"/>
    <lineage>
        <taxon>Bacteria</taxon>
        <taxon>Bacillati</taxon>
        <taxon>Actinomycetota</taxon>
        <taxon>Actinomycetes</taxon>
        <taxon>Streptosporangiales</taxon>
        <taxon>Thermomonosporaceae</taxon>
        <taxon>Actinomadura</taxon>
    </lineage>
</organism>
<proteinExistence type="predicted"/>
<feature type="non-terminal residue" evidence="4">
    <location>
        <position position="1"/>
    </location>
</feature>
<accession>A0ABW3CH38</accession>
<dbReference type="Pfam" id="PF01796">
    <property type="entry name" value="OB_ChsH2_C"/>
    <property type="match status" value="1"/>
</dbReference>
<dbReference type="Gene3D" id="6.10.30.10">
    <property type="match status" value="1"/>
</dbReference>
<sequence length="162" mass="17488">DVRPVHLAVPPGSPPASPGSPPGHPRHSFGAPMFEPTIDADSRPYWDGIARGELLLQHCLNCSRAIFYPRAVCPLCFSTDLEWRAASGTGTVYSYTVMRKAFGRFATDPPTVVALVDLDEGVRMMTHLVGLDPSDARIGARVEVTVKAVEEDLSLPCFTPVA</sequence>
<dbReference type="InterPro" id="IPR002878">
    <property type="entry name" value="ChsH2_C"/>
</dbReference>
<dbReference type="SUPFAM" id="SSF50249">
    <property type="entry name" value="Nucleic acid-binding proteins"/>
    <property type="match status" value="1"/>
</dbReference>
<feature type="compositionally biased region" description="Pro residues" evidence="1">
    <location>
        <begin position="11"/>
        <end position="23"/>
    </location>
</feature>
<protein>
    <submittedName>
        <fullName evidence="4">Zn-ribbon domain-containing OB-fold protein</fullName>
    </submittedName>
</protein>
<keyword evidence="5" id="KW-1185">Reference proteome</keyword>
<dbReference type="InterPro" id="IPR012340">
    <property type="entry name" value="NA-bd_OB-fold"/>
</dbReference>
<reference evidence="5" key="1">
    <citation type="journal article" date="2019" name="Int. J. Syst. Evol. Microbiol.">
        <title>The Global Catalogue of Microorganisms (GCM) 10K type strain sequencing project: providing services to taxonomists for standard genome sequencing and annotation.</title>
        <authorList>
            <consortium name="The Broad Institute Genomics Platform"/>
            <consortium name="The Broad Institute Genome Sequencing Center for Infectious Disease"/>
            <person name="Wu L."/>
            <person name="Ma J."/>
        </authorList>
    </citation>
    <scope>NUCLEOTIDE SEQUENCE [LARGE SCALE GENOMIC DNA]</scope>
    <source>
        <strain evidence="5">JCM 31696</strain>
    </source>
</reference>
<dbReference type="InterPro" id="IPR022002">
    <property type="entry name" value="ChsH2_Znr"/>
</dbReference>
<feature type="domain" description="ChsH2 rubredoxin-like zinc ribbon" evidence="3">
    <location>
        <begin position="46"/>
        <end position="82"/>
    </location>
</feature>
<name>A0ABW3CH38_9ACTN</name>
<evidence type="ECO:0000313" key="5">
    <source>
        <dbReference type="Proteomes" id="UP001597083"/>
    </source>
</evidence>
<dbReference type="PANTHER" id="PTHR34075">
    <property type="entry name" value="BLR3430 PROTEIN"/>
    <property type="match status" value="1"/>
</dbReference>
<gene>
    <name evidence="4" type="ORF">ACFQ07_11500</name>
</gene>
<evidence type="ECO:0000259" key="2">
    <source>
        <dbReference type="Pfam" id="PF01796"/>
    </source>
</evidence>
<dbReference type="PANTHER" id="PTHR34075:SF5">
    <property type="entry name" value="BLR3430 PROTEIN"/>
    <property type="match status" value="1"/>
</dbReference>
<evidence type="ECO:0000259" key="3">
    <source>
        <dbReference type="Pfam" id="PF12172"/>
    </source>
</evidence>
<feature type="region of interest" description="Disordered" evidence="1">
    <location>
        <begin position="1"/>
        <end position="33"/>
    </location>
</feature>
<dbReference type="InterPro" id="IPR052513">
    <property type="entry name" value="Thioester_dehydratase-like"/>
</dbReference>
<dbReference type="Pfam" id="PF12172">
    <property type="entry name" value="zf-ChsH2"/>
    <property type="match status" value="1"/>
</dbReference>
<dbReference type="Proteomes" id="UP001597083">
    <property type="component" value="Unassembled WGS sequence"/>
</dbReference>
<evidence type="ECO:0000256" key="1">
    <source>
        <dbReference type="SAM" id="MobiDB-lite"/>
    </source>
</evidence>
<comment type="caution">
    <text evidence="4">The sequence shown here is derived from an EMBL/GenBank/DDBJ whole genome shotgun (WGS) entry which is preliminary data.</text>
</comment>
<evidence type="ECO:0000313" key="4">
    <source>
        <dbReference type="EMBL" id="MFD0852856.1"/>
    </source>
</evidence>